<dbReference type="SMART" id="SM00388">
    <property type="entry name" value="HisKA"/>
    <property type="match status" value="1"/>
</dbReference>
<gene>
    <name evidence="2" type="ORF">A3F84_12585</name>
</gene>
<dbReference type="AlphaFoldDB" id="A0A1F6D405"/>
<dbReference type="InterPro" id="IPR036097">
    <property type="entry name" value="HisK_dim/P_sf"/>
</dbReference>
<dbReference type="SUPFAM" id="SSF47384">
    <property type="entry name" value="Homodimeric domain of signal transducing histidine kinase"/>
    <property type="match status" value="1"/>
</dbReference>
<dbReference type="Gene3D" id="1.10.287.130">
    <property type="match status" value="1"/>
</dbReference>
<organism evidence="2 3">
    <name type="scientific">Handelsmanbacteria sp. (strain RIFCSPLOWO2_12_FULL_64_10)</name>
    <dbReference type="NCBI Taxonomy" id="1817868"/>
    <lineage>
        <taxon>Bacteria</taxon>
        <taxon>Candidatus Handelsmaniibacteriota</taxon>
    </lineage>
</organism>
<accession>A0A1F6D405</accession>
<comment type="caution">
    <text evidence="2">The sequence shown here is derived from an EMBL/GenBank/DDBJ whole genome shotgun (WGS) entry which is preliminary data.</text>
</comment>
<dbReference type="CDD" id="cd00082">
    <property type="entry name" value="HisKA"/>
    <property type="match status" value="1"/>
</dbReference>
<dbReference type="GO" id="GO:0000155">
    <property type="term" value="F:phosphorelay sensor kinase activity"/>
    <property type="evidence" value="ECO:0007669"/>
    <property type="project" value="InterPro"/>
</dbReference>
<feature type="domain" description="Signal transduction histidine kinase dimerisation/phosphoacceptor" evidence="1">
    <location>
        <begin position="3"/>
        <end position="63"/>
    </location>
</feature>
<dbReference type="InterPro" id="IPR003661">
    <property type="entry name" value="HisK_dim/P_dom"/>
</dbReference>
<dbReference type="EMBL" id="MFKF01000050">
    <property type="protein sequence ID" value="OGG56051.1"/>
    <property type="molecule type" value="Genomic_DNA"/>
</dbReference>
<evidence type="ECO:0000313" key="3">
    <source>
        <dbReference type="Proteomes" id="UP000178606"/>
    </source>
</evidence>
<proteinExistence type="predicted"/>
<name>A0A1F6D405_HANXR</name>
<evidence type="ECO:0000313" key="2">
    <source>
        <dbReference type="EMBL" id="OGG56051.1"/>
    </source>
</evidence>
<protein>
    <recommendedName>
        <fullName evidence="1">Signal transduction histidine kinase dimerisation/phosphoacceptor domain-containing protein</fullName>
    </recommendedName>
</protein>
<reference evidence="2 3" key="1">
    <citation type="journal article" date="2016" name="Nat. Commun.">
        <title>Thousands of microbial genomes shed light on interconnected biogeochemical processes in an aquifer system.</title>
        <authorList>
            <person name="Anantharaman K."/>
            <person name="Brown C.T."/>
            <person name="Hug L.A."/>
            <person name="Sharon I."/>
            <person name="Castelle C.J."/>
            <person name="Probst A.J."/>
            <person name="Thomas B.C."/>
            <person name="Singh A."/>
            <person name="Wilkins M.J."/>
            <person name="Karaoz U."/>
            <person name="Brodie E.L."/>
            <person name="Williams K.H."/>
            <person name="Hubbard S.S."/>
            <person name="Banfield J.F."/>
        </authorList>
    </citation>
    <scope>NUCLEOTIDE SEQUENCE [LARGE SCALE GENOMIC DNA]</scope>
    <source>
        <strain evidence="3">RIFCSPLOWO2_12_FULL_64_10</strain>
    </source>
</reference>
<sequence length="88" mass="9733">MRVLAQTAGAAAHEIFQPLTAIIGHVEILLTKTVSDDPRRRHLEAIHRAGWRISEIVNKMGSPRRYVTKSFPGGIDIIDFDAAAKIES</sequence>
<dbReference type="Proteomes" id="UP000178606">
    <property type="component" value="Unassembled WGS sequence"/>
</dbReference>
<evidence type="ECO:0000259" key="1">
    <source>
        <dbReference type="SMART" id="SM00388"/>
    </source>
</evidence>
<dbReference type="Pfam" id="PF00512">
    <property type="entry name" value="HisKA"/>
    <property type="match status" value="1"/>
</dbReference>